<dbReference type="AlphaFoldDB" id="A0A699T172"/>
<evidence type="ECO:0000256" key="1">
    <source>
        <dbReference type="SAM" id="MobiDB-lite"/>
    </source>
</evidence>
<feature type="region of interest" description="Disordered" evidence="1">
    <location>
        <begin position="34"/>
        <end position="79"/>
    </location>
</feature>
<reference evidence="2" key="1">
    <citation type="journal article" date="2019" name="Sci. Rep.">
        <title>Draft genome of Tanacetum cinerariifolium, the natural source of mosquito coil.</title>
        <authorList>
            <person name="Yamashiro T."/>
            <person name="Shiraishi A."/>
            <person name="Satake H."/>
            <person name="Nakayama K."/>
        </authorList>
    </citation>
    <scope>NUCLEOTIDE SEQUENCE</scope>
</reference>
<proteinExistence type="predicted"/>
<feature type="compositionally biased region" description="Basic and acidic residues" evidence="1">
    <location>
        <begin position="52"/>
        <end position="64"/>
    </location>
</feature>
<evidence type="ECO:0000313" key="2">
    <source>
        <dbReference type="EMBL" id="GFD04192.1"/>
    </source>
</evidence>
<gene>
    <name evidence="2" type="ORF">Tci_876161</name>
</gene>
<sequence>TSPSKETSPSKDGVHATLPSTCWIPQGSCWHRGGAGKEFSIGSTQSSRRNHGHNDDRHGSDRRSGGGNHRSNNDYSGNDKLNFFKSMQLLCIHEHDPNTTS</sequence>
<dbReference type="EMBL" id="BKCJ011210015">
    <property type="protein sequence ID" value="GFD04192.1"/>
    <property type="molecule type" value="Genomic_DNA"/>
</dbReference>
<protein>
    <submittedName>
        <fullName evidence="2">Uncharacterized protein</fullName>
    </submittedName>
</protein>
<accession>A0A699T172</accession>
<comment type="caution">
    <text evidence="2">The sequence shown here is derived from an EMBL/GenBank/DDBJ whole genome shotgun (WGS) entry which is preliminary data.</text>
</comment>
<feature type="non-terminal residue" evidence="2">
    <location>
        <position position="1"/>
    </location>
</feature>
<organism evidence="2">
    <name type="scientific">Tanacetum cinerariifolium</name>
    <name type="common">Dalmatian daisy</name>
    <name type="synonym">Chrysanthemum cinerariifolium</name>
    <dbReference type="NCBI Taxonomy" id="118510"/>
    <lineage>
        <taxon>Eukaryota</taxon>
        <taxon>Viridiplantae</taxon>
        <taxon>Streptophyta</taxon>
        <taxon>Embryophyta</taxon>
        <taxon>Tracheophyta</taxon>
        <taxon>Spermatophyta</taxon>
        <taxon>Magnoliopsida</taxon>
        <taxon>eudicotyledons</taxon>
        <taxon>Gunneridae</taxon>
        <taxon>Pentapetalae</taxon>
        <taxon>asterids</taxon>
        <taxon>campanulids</taxon>
        <taxon>Asterales</taxon>
        <taxon>Asteraceae</taxon>
        <taxon>Asteroideae</taxon>
        <taxon>Anthemideae</taxon>
        <taxon>Anthemidinae</taxon>
        <taxon>Tanacetum</taxon>
    </lineage>
</organism>
<name>A0A699T172_TANCI</name>